<dbReference type="Proteomes" id="UP000694255">
    <property type="component" value="Unassembled WGS sequence"/>
</dbReference>
<dbReference type="FunFam" id="1.10.10.820:FF:000001">
    <property type="entry name" value="Myosin heavy chain"/>
    <property type="match status" value="1"/>
</dbReference>
<evidence type="ECO:0008006" key="22">
    <source>
        <dbReference type="Google" id="ProtNLM"/>
    </source>
</evidence>
<feature type="compositionally biased region" description="Basic residues" evidence="16">
    <location>
        <begin position="1"/>
        <end position="12"/>
    </location>
</feature>
<organism evidence="20 21">
    <name type="scientific">[Candida] subhashii</name>
    <dbReference type="NCBI Taxonomy" id="561895"/>
    <lineage>
        <taxon>Eukaryota</taxon>
        <taxon>Fungi</taxon>
        <taxon>Dikarya</taxon>
        <taxon>Ascomycota</taxon>
        <taxon>Saccharomycotina</taxon>
        <taxon>Pichiomycetes</taxon>
        <taxon>Debaryomycetaceae</taxon>
        <taxon>Spathaspora</taxon>
    </lineage>
</organism>
<evidence type="ECO:0000313" key="21">
    <source>
        <dbReference type="Proteomes" id="UP000694255"/>
    </source>
</evidence>
<dbReference type="InterPro" id="IPR001609">
    <property type="entry name" value="Myosin_head_motor_dom-like"/>
</dbReference>
<comment type="caution">
    <text evidence="20">The sequence shown here is derived from an EMBL/GenBank/DDBJ whole genome shotgun (WGS) entry which is preliminary data.</text>
</comment>
<keyword evidence="7 15" id="KW-0547">Nucleotide-binding</keyword>
<feature type="compositionally biased region" description="Low complexity" evidence="16">
    <location>
        <begin position="1245"/>
        <end position="1256"/>
    </location>
</feature>
<evidence type="ECO:0000256" key="3">
    <source>
        <dbReference type="ARBA" id="ARBA00022443"/>
    </source>
</evidence>
<dbReference type="GO" id="GO:0051666">
    <property type="term" value="P:actin cortical patch localization"/>
    <property type="evidence" value="ECO:0007669"/>
    <property type="project" value="TreeGrafter"/>
</dbReference>
<dbReference type="InterPro" id="IPR054489">
    <property type="entry name" value="Myo1_CA"/>
</dbReference>
<accession>A0A8J5QXR7</accession>
<feature type="binding site" evidence="15">
    <location>
        <begin position="132"/>
        <end position="139"/>
    </location>
    <ligand>
        <name>ATP</name>
        <dbReference type="ChEBI" id="CHEBI:30616"/>
    </ligand>
</feature>
<dbReference type="PANTHER" id="PTHR13140">
    <property type="entry name" value="MYOSIN"/>
    <property type="match status" value="1"/>
</dbReference>
<proteinExistence type="inferred from homology"/>
<evidence type="ECO:0000256" key="11">
    <source>
        <dbReference type="ARBA" id="ARBA00023175"/>
    </source>
</evidence>
<keyword evidence="9 15" id="KW-0067">ATP-binding</keyword>
<protein>
    <recommendedName>
        <fullName evidence="22">Myosin-1</fullName>
    </recommendedName>
</protein>
<evidence type="ECO:0000259" key="18">
    <source>
        <dbReference type="PROSITE" id="PS51456"/>
    </source>
</evidence>
<dbReference type="Pfam" id="PF22773">
    <property type="entry name" value="Myo1_CA"/>
    <property type="match status" value="1"/>
</dbReference>
<feature type="region of interest" description="Actin-binding" evidence="15">
    <location>
        <begin position="598"/>
        <end position="620"/>
    </location>
</feature>
<dbReference type="FunFam" id="1.20.58.530:FF:000007">
    <property type="entry name" value="Myosin IE"/>
    <property type="match status" value="1"/>
</dbReference>
<dbReference type="Pfam" id="PF00063">
    <property type="entry name" value="Myosin_head"/>
    <property type="match status" value="1"/>
</dbReference>
<dbReference type="GO" id="GO:0016787">
    <property type="term" value="F:hydrolase activity"/>
    <property type="evidence" value="ECO:0007669"/>
    <property type="project" value="UniProtKB-KW"/>
</dbReference>
<feature type="compositionally biased region" description="Pro residues" evidence="16">
    <location>
        <begin position="1146"/>
        <end position="1161"/>
    </location>
</feature>
<feature type="region of interest" description="Disordered" evidence="16">
    <location>
        <begin position="1013"/>
        <end position="1165"/>
    </location>
</feature>
<feature type="compositionally biased region" description="Low complexity" evidence="16">
    <location>
        <begin position="1018"/>
        <end position="1069"/>
    </location>
</feature>
<evidence type="ECO:0000256" key="4">
    <source>
        <dbReference type="ARBA" id="ARBA00022490"/>
    </source>
</evidence>
<dbReference type="GO" id="GO:0007015">
    <property type="term" value="P:actin filament organization"/>
    <property type="evidence" value="ECO:0007669"/>
    <property type="project" value="TreeGrafter"/>
</dbReference>
<evidence type="ECO:0000256" key="6">
    <source>
        <dbReference type="ARBA" id="ARBA00022737"/>
    </source>
</evidence>
<evidence type="ECO:0000256" key="10">
    <source>
        <dbReference type="ARBA" id="ARBA00023123"/>
    </source>
</evidence>
<keyword evidence="12 15" id="KW-0009">Actin-binding</keyword>
<feature type="region of interest" description="Disordered" evidence="16">
    <location>
        <begin position="1"/>
        <end position="23"/>
    </location>
</feature>
<dbReference type="PANTHER" id="PTHR13140:SF837">
    <property type="entry name" value="MYOSIN-3-RELATED"/>
    <property type="match status" value="1"/>
</dbReference>
<evidence type="ECO:0000256" key="1">
    <source>
        <dbReference type="ARBA" id="ARBA00004134"/>
    </source>
</evidence>
<dbReference type="SMART" id="SM00242">
    <property type="entry name" value="MYSc"/>
    <property type="match status" value="1"/>
</dbReference>
<evidence type="ECO:0000256" key="9">
    <source>
        <dbReference type="ARBA" id="ARBA00022840"/>
    </source>
</evidence>
<feature type="region of interest" description="Disordered" evidence="16">
    <location>
        <begin position="1224"/>
        <end position="1290"/>
    </location>
</feature>
<dbReference type="GO" id="GO:0006897">
    <property type="term" value="P:endocytosis"/>
    <property type="evidence" value="ECO:0007669"/>
    <property type="project" value="TreeGrafter"/>
</dbReference>
<evidence type="ECO:0000256" key="7">
    <source>
        <dbReference type="ARBA" id="ARBA00022741"/>
    </source>
</evidence>
<keyword evidence="3 14" id="KW-0728">SH3 domain</keyword>
<evidence type="ECO:0000313" key="20">
    <source>
        <dbReference type="EMBL" id="KAG7664150.1"/>
    </source>
</evidence>
<keyword evidence="13" id="KW-0206">Cytoskeleton</keyword>
<dbReference type="PROSITE" id="PS51456">
    <property type="entry name" value="MYOSIN_MOTOR"/>
    <property type="match status" value="1"/>
</dbReference>
<dbReference type="SMART" id="SM00326">
    <property type="entry name" value="SH3"/>
    <property type="match status" value="1"/>
</dbReference>
<dbReference type="GO" id="GO:0051015">
    <property type="term" value="F:actin filament binding"/>
    <property type="evidence" value="ECO:0007669"/>
    <property type="project" value="TreeGrafter"/>
</dbReference>
<evidence type="ECO:0000256" key="13">
    <source>
        <dbReference type="ARBA" id="ARBA00023212"/>
    </source>
</evidence>
<comment type="subcellular location">
    <subcellularLocation>
        <location evidence="1">Cytoplasm</location>
        <location evidence="1">Cytoskeleton</location>
        <location evidence="1">Actin patch</location>
    </subcellularLocation>
</comment>
<feature type="region of interest" description="Disordered" evidence="16">
    <location>
        <begin position="970"/>
        <end position="993"/>
    </location>
</feature>
<dbReference type="GO" id="GO:0005524">
    <property type="term" value="F:ATP binding"/>
    <property type="evidence" value="ECO:0007669"/>
    <property type="project" value="UniProtKB-UniRule"/>
</dbReference>
<dbReference type="CDD" id="cd11858">
    <property type="entry name" value="SH3_Myosin-I_fungi"/>
    <property type="match status" value="1"/>
</dbReference>
<feature type="domain" description="SH3" evidence="17">
    <location>
        <begin position="1166"/>
        <end position="1226"/>
    </location>
</feature>
<dbReference type="Pfam" id="PF06017">
    <property type="entry name" value="Myosin_TH1"/>
    <property type="match status" value="1"/>
</dbReference>
<feature type="region of interest" description="Disordered" evidence="16">
    <location>
        <begin position="1303"/>
        <end position="1331"/>
    </location>
</feature>
<feature type="compositionally biased region" description="Pro residues" evidence="16">
    <location>
        <begin position="1235"/>
        <end position="1244"/>
    </location>
</feature>
<evidence type="ECO:0000256" key="5">
    <source>
        <dbReference type="ARBA" id="ARBA00022553"/>
    </source>
</evidence>
<dbReference type="GO" id="GO:0000146">
    <property type="term" value="F:microfilament motor activity"/>
    <property type="evidence" value="ECO:0007669"/>
    <property type="project" value="TreeGrafter"/>
</dbReference>
<dbReference type="FunFam" id="1.20.120.720:FF:000015">
    <property type="entry name" value="Myosin I"/>
    <property type="match status" value="1"/>
</dbReference>
<feature type="compositionally biased region" description="Acidic residues" evidence="16">
    <location>
        <begin position="1319"/>
        <end position="1331"/>
    </location>
</feature>
<dbReference type="PROSITE" id="PS51757">
    <property type="entry name" value="TH1"/>
    <property type="match status" value="1"/>
</dbReference>
<keyword evidence="11 15" id="KW-0505">Motor protein</keyword>
<dbReference type="OrthoDB" id="6108017at2759"/>
<keyword evidence="5" id="KW-0597">Phosphoprotein</keyword>
<name>A0A8J5QXR7_9ASCO</name>
<feature type="domain" description="TH1" evidence="19">
    <location>
        <begin position="783"/>
        <end position="973"/>
    </location>
</feature>
<evidence type="ECO:0000256" key="15">
    <source>
        <dbReference type="PROSITE-ProRule" id="PRU00782"/>
    </source>
</evidence>
<feature type="compositionally biased region" description="Low complexity" evidence="16">
    <location>
        <begin position="1088"/>
        <end position="1145"/>
    </location>
</feature>
<dbReference type="InterPro" id="IPR001452">
    <property type="entry name" value="SH3_domain"/>
</dbReference>
<evidence type="ECO:0000259" key="17">
    <source>
        <dbReference type="PROSITE" id="PS50002"/>
    </source>
</evidence>
<evidence type="ECO:0000256" key="14">
    <source>
        <dbReference type="PROSITE-ProRule" id="PRU00192"/>
    </source>
</evidence>
<dbReference type="GO" id="GO:0071852">
    <property type="term" value="P:fungal-type cell wall organization or biogenesis"/>
    <property type="evidence" value="ECO:0007669"/>
    <property type="project" value="UniProtKB-ARBA"/>
</dbReference>
<evidence type="ECO:0000256" key="2">
    <source>
        <dbReference type="ARBA" id="ARBA00008314"/>
    </source>
</evidence>
<dbReference type="GeneID" id="73469134"/>
<evidence type="ECO:0000259" key="19">
    <source>
        <dbReference type="PROSITE" id="PS51757"/>
    </source>
</evidence>
<evidence type="ECO:0000256" key="12">
    <source>
        <dbReference type="ARBA" id="ARBA00023203"/>
    </source>
</evidence>
<dbReference type="GO" id="GO:0030479">
    <property type="term" value="C:actin cortical patch"/>
    <property type="evidence" value="ECO:0007669"/>
    <property type="project" value="UniProtKB-SubCell"/>
</dbReference>
<dbReference type="GO" id="GO:0016459">
    <property type="term" value="C:myosin complex"/>
    <property type="evidence" value="ECO:0007669"/>
    <property type="project" value="UniProtKB-KW"/>
</dbReference>
<gene>
    <name evidence="20" type="ORF">J8A68_002333</name>
</gene>
<dbReference type="InterPro" id="IPR010926">
    <property type="entry name" value="Myosin_TH1"/>
</dbReference>
<keyword evidence="10 15" id="KW-0518">Myosin</keyword>
<reference evidence="20 21" key="1">
    <citation type="journal article" date="2021" name="DNA Res.">
        <title>Genome analysis of Candida subhashii reveals its hybrid nature and dual mitochondrial genome conformations.</title>
        <authorList>
            <person name="Mixao V."/>
            <person name="Hegedusova E."/>
            <person name="Saus E."/>
            <person name="Pryszcz L.P."/>
            <person name="Cillingova A."/>
            <person name="Nosek J."/>
            <person name="Gabaldon T."/>
        </authorList>
    </citation>
    <scope>NUCLEOTIDE SEQUENCE [LARGE SCALE GENOMIC DNA]</scope>
    <source>
        <strain evidence="20 21">CBS 10753</strain>
    </source>
</reference>
<evidence type="ECO:0000256" key="8">
    <source>
        <dbReference type="ARBA" id="ARBA00022801"/>
    </source>
</evidence>
<dbReference type="GO" id="GO:0006950">
    <property type="term" value="P:response to stress"/>
    <property type="evidence" value="ECO:0007669"/>
    <property type="project" value="UniProtKB-ARBA"/>
</dbReference>
<dbReference type="GO" id="GO:0005886">
    <property type="term" value="C:plasma membrane"/>
    <property type="evidence" value="ECO:0007669"/>
    <property type="project" value="TreeGrafter"/>
</dbReference>
<dbReference type="InterPro" id="IPR035535">
    <property type="entry name" value="Fungal_myosin-I_SH3"/>
</dbReference>
<feature type="compositionally biased region" description="Polar residues" evidence="16">
    <location>
        <begin position="1257"/>
        <end position="1284"/>
    </location>
</feature>
<dbReference type="GO" id="GO:0051286">
    <property type="term" value="C:cell tip"/>
    <property type="evidence" value="ECO:0007669"/>
    <property type="project" value="TreeGrafter"/>
</dbReference>
<dbReference type="EMBL" id="JAGSYN010000106">
    <property type="protein sequence ID" value="KAG7664150.1"/>
    <property type="molecule type" value="Genomic_DNA"/>
</dbReference>
<keyword evidence="21" id="KW-1185">Reference proteome</keyword>
<dbReference type="PROSITE" id="PS50002">
    <property type="entry name" value="SH3"/>
    <property type="match status" value="1"/>
</dbReference>
<feature type="domain" description="Myosin motor" evidence="18">
    <location>
        <begin position="39"/>
        <end position="725"/>
    </location>
</feature>
<dbReference type="CDD" id="cd01378">
    <property type="entry name" value="MYSc_Myo1"/>
    <property type="match status" value="1"/>
</dbReference>
<keyword evidence="6" id="KW-0677">Repeat</keyword>
<dbReference type="GO" id="GO:0007121">
    <property type="term" value="P:bipolar cellular bud site selection"/>
    <property type="evidence" value="ECO:0007669"/>
    <property type="project" value="UniProtKB-ARBA"/>
</dbReference>
<dbReference type="RefSeq" id="XP_049264382.1">
    <property type="nucleotide sequence ID" value="XM_049406072.1"/>
</dbReference>
<keyword evidence="8" id="KW-0378">Hydrolase</keyword>
<evidence type="ECO:0000256" key="16">
    <source>
        <dbReference type="SAM" id="MobiDB-lite"/>
    </source>
</evidence>
<dbReference type="InterPro" id="IPR036072">
    <property type="entry name" value="MYSc_Myo1"/>
</dbReference>
<sequence>MAIVKRGGRTKNKVQPAKQKETGTGIKRAEFDITKKKEVGVSDLTLLSKITDESINDNLHKRFDNDTIYTYIGHVLISVNPFRDLGIYTMDNLMKYKGRNRLEVPPHVFAIAESMYYNLKSYGENQCVIISGESGAGKTEAAKQIMQYIANVSVDQKNAEISKIKDMVLATNPLLESFGCAKTLRNNNSSRHGKYLEIEFSEGNYQPISAHITNYLLEKQRVVSQITNERNFHIFYQFTKACPPKYQQQFGIQGPQTYIYTAAAKCIDVEGIDDSKDFNDTVQAMNIIGLTQEEQDNIFRMLASILWIGNISFVEDESGNAAIRDETVTQFVAYLLDVNAEILKKAIIERTIETTHGSRRGSTYHVPLNIVQATSVRDALAKGIYNNLFEWIVQRVNISLKGHQQQSSKSIGILDIYGFEIFEHNSFEQVCINYVNEKLQQIFIQLTLKAEQDEYVQEQIKWTPIDYFNNKVVCDLIEATRPQPGLFAALNDSIKTAHADSEAADQVFAQRLSMVGSTNRHFEDRRGKFIIKHYAGDVTYDVAGMTDKNKDAMLRDLLEMLGTSANSFVTQILFPPELLSQLTAKKSETASDKIKRSANLLMDTLSQCAPSYIRTIKPNQNKRPREYDNTQVLHQVKYLGLKENVRIRRAGFAYRSTFERFVQRFYLLSPATGYAGDYIWRGDDISAVKEILRSCHIPNTEYQLGTTKVFIKTPETLFALEDMRDKYWHNMAARIQRAWRRYVKRKEDAAKTIQHAWRIKKHGNQFEQLRDYGNGLLQGRKERRRMSMLGSRAFMGDYLGCNFKSGYGNFVVSQAGINEPVVFSNKGEILLAKFGRSSKRLPRVFVLTRSNLYVVAEELVNNRLQLHKEFTIPINSINYVGLSNYQDNWVAISLHQNTATLHDIFINLDFKTELITHLKKLNPGLSINIGPTVQYQKKPGKFHTVKFAIGSGAEVPVYSDHYKSGTVHVRQGLDSRSQNPKRPRGVSSKVDYSKYYNRGNRMASITPAFSTQPQANYQRQAPVYQSQPQQQQQQQVPAIQTPARQQQQQQPQQQNAVSPSSYQPVSPSRSQRKAPPPAPSLQSGISPAAAAAQAAYGGQRQPQSVSPQPQVQRQPQLPRAAQSVSPQPQAQQQPTAPSRPVKKVAPAPPMKKTAPPPPPPALAAKPKHPTYKALYDYDGSVAGSIPLVKDTVYYVVSINGKWGLTKTLDESREGWSPIDYLQECAPPANLGGGKSPPPPPPPPVQQQQQQPAAVAVGTSNPESSNSSYVTTSTQPTTENGSLGNSLADALKAKKTEETTLAGSLADALKKRQGATRVDSDEEEEEDDDDDW</sequence>
<keyword evidence="4" id="KW-0963">Cytoplasm</keyword>
<comment type="similarity">
    <text evidence="2 15">Belongs to the TRAFAC class myosin-kinesin ATPase superfamily. Myosin family.</text>
</comment>
<dbReference type="FunFam" id="1.20.5.4820:FF:000004">
    <property type="entry name" value="Myosin IE"/>
    <property type="match status" value="1"/>
</dbReference>